<proteinExistence type="predicted"/>
<dbReference type="GeneTree" id="ENSGT00940000171284"/>
<dbReference type="InterPro" id="IPR036322">
    <property type="entry name" value="WD40_repeat_dom_sf"/>
</dbReference>
<dbReference type="Gene3D" id="2.130.10.10">
    <property type="entry name" value="YVTN repeat-like/Quinoprotein amine dehydrogenase"/>
    <property type="match status" value="1"/>
</dbReference>
<dbReference type="SUPFAM" id="SSF50978">
    <property type="entry name" value="WD40 repeat-like"/>
    <property type="match status" value="1"/>
</dbReference>
<reference evidence="2" key="2">
    <citation type="submission" date="2025-08" db="UniProtKB">
        <authorList>
            <consortium name="Ensembl"/>
        </authorList>
    </citation>
    <scope>IDENTIFICATION</scope>
</reference>
<reference evidence="2" key="3">
    <citation type="submission" date="2025-09" db="UniProtKB">
        <authorList>
            <consortium name="Ensembl"/>
        </authorList>
    </citation>
    <scope>IDENTIFICATION</scope>
</reference>
<dbReference type="EMBL" id="AYCK01017396">
    <property type="status" value="NOT_ANNOTATED_CDS"/>
    <property type="molecule type" value="Genomic_DNA"/>
</dbReference>
<dbReference type="PANTHER" id="PTHR44324:SF1">
    <property type="entry name" value="WD REPEAT-CONTAINING PROTEIN 49"/>
    <property type="match status" value="1"/>
</dbReference>
<evidence type="ECO:0000313" key="2">
    <source>
        <dbReference type="Ensembl" id="ENSPFOP00000022044.1"/>
    </source>
</evidence>
<dbReference type="PANTHER" id="PTHR44324">
    <property type="entry name" value="WD40 REPEAT DOMAIN 95"/>
    <property type="match status" value="1"/>
</dbReference>
<keyword evidence="1" id="KW-0677">Repeat</keyword>
<sequence length="393" mass="43949">LSSLQDSSSEARSLSRTEFLDLASVAAGHGSGEEYDALLSSQQTVRLLGKDGVKACGRVSWRGLSSFLPLKLSDKLRNNRAISAPRWKASHTLTCPHLETIQKVKGLSISLEYLSVSKGGTVVLWDREDMSVQHMQRLQNTVTPKALRVTDVVLQASMHKLAVFSFMEKMFSDYKEFNNFRCSYKMYQRIEIYPWPLNPSHCDQAVVSIGDIGGQVNVLYLHTVLSRHTDSYNSFNLLMMTNSEHSTWSVTVHIHPKSQTKKPRIYQSLYSSLICESPRPNSSLVIGWKEKDGRGLRVISFATKSDVWDVGYGVGPTVIRVAGVDHRVLLCNLCVTSKPDSVLIGQSSPATAINFIQNKQQLISAKSKEVTLCLWDVSSRYVQKKLANSFKET</sequence>
<dbReference type="InterPro" id="IPR015943">
    <property type="entry name" value="WD40/YVTN_repeat-like_dom_sf"/>
</dbReference>
<evidence type="ECO:0000256" key="1">
    <source>
        <dbReference type="ARBA" id="ARBA00022737"/>
    </source>
</evidence>
<dbReference type="AlphaFoldDB" id="A0A096LSA3"/>
<dbReference type="InterPro" id="IPR051242">
    <property type="entry name" value="WD-EF-hand_domain"/>
</dbReference>
<evidence type="ECO:0000313" key="3">
    <source>
        <dbReference type="Proteomes" id="UP000028760"/>
    </source>
</evidence>
<accession>A0A096LSA3</accession>
<reference evidence="3" key="1">
    <citation type="submission" date="2013-10" db="EMBL/GenBank/DDBJ databases">
        <authorList>
            <person name="Schartl M."/>
            <person name="Warren W."/>
        </authorList>
    </citation>
    <scope>NUCLEOTIDE SEQUENCE [LARGE SCALE GENOMIC DNA]</scope>
    <source>
        <strain evidence="3">female</strain>
    </source>
</reference>
<protein>
    <submittedName>
        <fullName evidence="2">Uncharacterized protein</fullName>
    </submittedName>
</protein>
<dbReference type="Proteomes" id="UP000028760">
    <property type="component" value="Unassembled WGS sequence"/>
</dbReference>
<keyword evidence="3" id="KW-1185">Reference proteome</keyword>
<name>A0A096LSA3_POEFO</name>
<dbReference type="OMA" id="KEFPCQY"/>
<dbReference type="Ensembl" id="ENSPFOT00000031004.1">
    <property type="protein sequence ID" value="ENSPFOP00000022044.1"/>
    <property type="gene ID" value="ENSPFOG00000023366.1"/>
</dbReference>
<organism evidence="2 3">
    <name type="scientific">Poecilia formosa</name>
    <name type="common">Amazon molly</name>
    <name type="synonym">Limia formosa</name>
    <dbReference type="NCBI Taxonomy" id="48698"/>
    <lineage>
        <taxon>Eukaryota</taxon>
        <taxon>Metazoa</taxon>
        <taxon>Chordata</taxon>
        <taxon>Craniata</taxon>
        <taxon>Vertebrata</taxon>
        <taxon>Euteleostomi</taxon>
        <taxon>Actinopterygii</taxon>
        <taxon>Neopterygii</taxon>
        <taxon>Teleostei</taxon>
        <taxon>Neoteleostei</taxon>
        <taxon>Acanthomorphata</taxon>
        <taxon>Ovalentaria</taxon>
        <taxon>Atherinomorphae</taxon>
        <taxon>Cyprinodontiformes</taxon>
        <taxon>Poeciliidae</taxon>
        <taxon>Poeciliinae</taxon>
        <taxon>Poecilia</taxon>
    </lineage>
</organism>